<organism evidence="4 5">
    <name type="scientific">Holothuria leucospilota</name>
    <name type="common">Black long sea cucumber</name>
    <name type="synonym">Mertensiothuria leucospilota</name>
    <dbReference type="NCBI Taxonomy" id="206669"/>
    <lineage>
        <taxon>Eukaryota</taxon>
        <taxon>Metazoa</taxon>
        <taxon>Echinodermata</taxon>
        <taxon>Eleutherozoa</taxon>
        <taxon>Echinozoa</taxon>
        <taxon>Holothuroidea</taxon>
        <taxon>Aspidochirotacea</taxon>
        <taxon>Aspidochirotida</taxon>
        <taxon>Holothuriidae</taxon>
        <taxon>Holothuria</taxon>
    </lineage>
</organism>
<dbReference type="SUPFAM" id="SSF52540">
    <property type="entry name" value="P-loop containing nucleoside triphosphate hydrolases"/>
    <property type="match status" value="1"/>
</dbReference>
<dbReference type="InterPro" id="IPR005654">
    <property type="entry name" value="ATPase_AFG1-like"/>
</dbReference>
<reference evidence="4" key="1">
    <citation type="submission" date="2021-10" db="EMBL/GenBank/DDBJ databases">
        <title>Tropical sea cucumber genome reveals ecological adaptation and Cuvierian tubules defense mechanism.</title>
        <authorList>
            <person name="Chen T."/>
        </authorList>
    </citation>
    <scope>NUCLEOTIDE SEQUENCE</scope>
    <source>
        <strain evidence="4">Nanhai2018</strain>
        <tissue evidence="4">Muscle</tissue>
    </source>
</reference>
<protein>
    <submittedName>
        <fullName evidence="4">AFG1-like ATPase</fullName>
    </submittedName>
</protein>
<dbReference type="GO" id="GO:0005739">
    <property type="term" value="C:mitochondrion"/>
    <property type="evidence" value="ECO:0007669"/>
    <property type="project" value="TreeGrafter"/>
</dbReference>
<comment type="similarity">
    <text evidence="1">Belongs to the AFG1 ATPase family.</text>
</comment>
<evidence type="ECO:0000313" key="5">
    <source>
        <dbReference type="Proteomes" id="UP001152320"/>
    </source>
</evidence>
<sequence length="359" mass="40944">MLGNRPHPGPKGVYIYGSVGTGKTMLLDLFYQHVDEEKKLRTHFNSFMLDVHARIHQVKKSIPRSISSDKSRPFDPIAPVAQQISQESWLLCFDEFQVTDIADAMILKRLFTELFANGVVVLATSNRPPDDLYKNGLQRSNFVPFIQVLKNHCEVIQLDSGIDYRTALPKGGTVFFVTPSDKSNSDFERVFQDLTHFEGKEIESRVMHHLGRDLSVPTACGRIARFSFEDLCVQALGAVDYLAISREFDVIFIHQVPQMSLSMKTAARRFITMIDSFYDQKVKLVLSAEVPAEELFVTGHLTQQDVEDNMVLMDDLNIQQGSDVSLFTGEEEIFAFQRTVSRLVEMQTEEYWTSKRRDT</sequence>
<dbReference type="NCBIfam" id="NF040713">
    <property type="entry name" value="ZapE"/>
    <property type="match status" value="1"/>
</dbReference>
<dbReference type="Proteomes" id="UP001152320">
    <property type="component" value="Chromosome 16"/>
</dbReference>
<dbReference type="PANTHER" id="PTHR12169">
    <property type="entry name" value="ATPASE N2B"/>
    <property type="match status" value="1"/>
</dbReference>
<proteinExistence type="inferred from homology"/>
<dbReference type="Pfam" id="PF03969">
    <property type="entry name" value="AFG1_ATPase"/>
    <property type="match status" value="1"/>
</dbReference>
<name>A0A9Q1BIG4_HOLLE</name>
<dbReference type="Gene3D" id="3.40.50.300">
    <property type="entry name" value="P-loop containing nucleotide triphosphate hydrolases"/>
    <property type="match status" value="1"/>
</dbReference>
<keyword evidence="5" id="KW-1185">Reference proteome</keyword>
<evidence type="ECO:0000313" key="4">
    <source>
        <dbReference type="EMBL" id="KAJ8027154.1"/>
    </source>
</evidence>
<dbReference type="PANTHER" id="PTHR12169:SF6">
    <property type="entry name" value="AFG1-LIKE ATPASE"/>
    <property type="match status" value="1"/>
</dbReference>
<dbReference type="FunFam" id="3.40.50.300:FF:003045">
    <property type="entry name" value="GD10885"/>
    <property type="match status" value="1"/>
</dbReference>
<evidence type="ECO:0000256" key="1">
    <source>
        <dbReference type="ARBA" id="ARBA00010322"/>
    </source>
</evidence>
<dbReference type="GO" id="GO:0016887">
    <property type="term" value="F:ATP hydrolysis activity"/>
    <property type="evidence" value="ECO:0007669"/>
    <property type="project" value="InterPro"/>
</dbReference>
<keyword evidence="3" id="KW-0067">ATP-binding</keyword>
<accession>A0A9Q1BIG4</accession>
<dbReference type="GO" id="GO:0005524">
    <property type="term" value="F:ATP binding"/>
    <property type="evidence" value="ECO:0007669"/>
    <property type="project" value="UniProtKB-KW"/>
</dbReference>
<evidence type="ECO:0000256" key="2">
    <source>
        <dbReference type="ARBA" id="ARBA00022741"/>
    </source>
</evidence>
<dbReference type="InterPro" id="IPR027417">
    <property type="entry name" value="P-loop_NTPase"/>
</dbReference>
<evidence type="ECO:0000256" key="3">
    <source>
        <dbReference type="ARBA" id="ARBA00022840"/>
    </source>
</evidence>
<dbReference type="OrthoDB" id="548867at2759"/>
<dbReference type="EMBL" id="JAIZAY010000016">
    <property type="protein sequence ID" value="KAJ8027154.1"/>
    <property type="molecule type" value="Genomic_DNA"/>
</dbReference>
<dbReference type="AlphaFoldDB" id="A0A9Q1BIG4"/>
<keyword evidence="2" id="KW-0547">Nucleotide-binding</keyword>
<gene>
    <name evidence="4" type="ORF">HOLleu_32210</name>
</gene>
<comment type="caution">
    <text evidence="4">The sequence shown here is derived from an EMBL/GenBank/DDBJ whole genome shotgun (WGS) entry which is preliminary data.</text>
</comment>